<feature type="domain" description="Sushi" evidence="11">
    <location>
        <begin position="239"/>
        <end position="307"/>
    </location>
</feature>
<dbReference type="PROSITE" id="PS01187">
    <property type="entry name" value="EGF_CA"/>
    <property type="match status" value="1"/>
</dbReference>
<dbReference type="InterPro" id="IPR035976">
    <property type="entry name" value="Sushi/SCR/CCP_sf"/>
</dbReference>
<name>A0A433SV58_ELYCH</name>
<feature type="compositionally biased region" description="Basic and acidic residues" evidence="9">
    <location>
        <begin position="765"/>
        <end position="776"/>
    </location>
</feature>
<dbReference type="EMBL" id="RQTK01000969">
    <property type="protein sequence ID" value="RUS73173.1"/>
    <property type="molecule type" value="Genomic_DNA"/>
</dbReference>
<dbReference type="PROSITE" id="PS50923">
    <property type="entry name" value="SUSHI"/>
    <property type="match status" value="3"/>
</dbReference>
<dbReference type="InterPro" id="IPR049883">
    <property type="entry name" value="NOTCH1_EGF-like"/>
</dbReference>
<evidence type="ECO:0000256" key="3">
    <source>
        <dbReference type="ARBA" id="ARBA00022729"/>
    </source>
</evidence>
<comment type="caution">
    <text evidence="7">Lacks conserved residue(s) required for the propagation of feature annotation.</text>
</comment>
<dbReference type="PANTHER" id="PTHR46393:SF7">
    <property type="entry name" value="COMPLEMENT C2"/>
    <property type="match status" value="1"/>
</dbReference>
<keyword evidence="3" id="KW-0732">Signal</keyword>
<feature type="domain" description="EGF-like" evidence="10">
    <location>
        <begin position="122"/>
        <end position="157"/>
    </location>
</feature>
<keyword evidence="5 7" id="KW-1015">Disulfide bond</keyword>
<organism evidence="12 13">
    <name type="scientific">Elysia chlorotica</name>
    <name type="common">Eastern emerald elysia</name>
    <name type="synonym">Sea slug</name>
    <dbReference type="NCBI Taxonomy" id="188477"/>
    <lineage>
        <taxon>Eukaryota</taxon>
        <taxon>Metazoa</taxon>
        <taxon>Spiralia</taxon>
        <taxon>Lophotrochozoa</taxon>
        <taxon>Mollusca</taxon>
        <taxon>Gastropoda</taxon>
        <taxon>Heterobranchia</taxon>
        <taxon>Euthyneura</taxon>
        <taxon>Panpulmonata</taxon>
        <taxon>Sacoglossa</taxon>
        <taxon>Placobranchoidea</taxon>
        <taxon>Plakobranchidae</taxon>
        <taxon>Elysia</taxon>
    </lineage>
</organism>
<dbReference type="InterPro" id="IPR009030">
    <property type="entry name" value="Growth_fac_rcpt_cys_sf"/>
</dbReference>
<dbReference type="SUPFAM" id="SSF57535">
    <property type="entry name" value="Complement control module/SCR domain"/>
    <property type="match status" value="3"/>
</dbReference>
<evidence type="ECO:0000256" key="5">
    <source>
        <dbReference type="ARBA" id="ARBA00023157"/>
    </source>
</evidence>
<accession>A0A433SV58</accession>
<feature type="compositionally biased region" description="Polar residues" evidence="9">
    <location>
        <begin position="745"/>
        <end position="754"/>
    </location>
</feature>
<feature type="non-terminal residue" evidence="12">
    <location>
        <position position="1"/>
    </location>
</feature>
<dbReference type="Gene3D" id="2.10.70.10">
    <property type="entry name" value="Complement Module, domain 1"/>
    <property type="match status" value="4"/>
</dbReference>
<feature type="region of interest" description="Disordered" evidence="9">
    <location>
        <begin position="713"/>
        <end position="842"/>
    </location>
</feature>
<comment type="caution">
    <text evidence="12">The sequence shown here is derived from an EMBL/GenBank/DDBJ whole genome shotgun (WGS) entry which is preliminary data.</text>
</comment>
<evidence type="ECO:0000256" key="8">
    <source>
        <dbReference type="PROSITE-ProRule" id="PRU00302"/>
    </source>
</evidence>
<dbReference type="PROSITE" id="PS00010">
    <property type="entry name" value="ASX_HYDROXYL"/>
    <property type="match status" value="2"/>
</dbReference>
<evidence type="ECO:0000256" key="9">
    <source>
        <dbReference type="SAM" id="MobiDB-lite"/>
    </source>
</evidence>
<dbReference type="InterPro" id="IPR018097">
    <property type="entry name" value="EGF_Ca-bd_CS"/>
</dbReference>
<evidence type="ECO:0000259" key="11">
    <source>
        <dbReference type="PROSITE" id="PS50923"/>
    </source>
</evidence>
<feature type="domain" description="Sushi" evidence="11">
    <location>
        <begin position="308"/>
        <end position="365"/>
    </location>
</feature>
<evidence type="ECO:0000313" key="12">
    <source>
        <dbReference type="EMBL" id="RUS73173.1"/>
    </source>
</evidence>
<evidence type="ECO:0000256" key="2">
    <source>
        <dbReference type="ARBA" id="ARBA00022659"/>
    </source>
</evidence>
<keyword evidence="6" id="KW-0325">Glycoprotein</keyword>
<dbReference type="InterPro" id="IPR000742">
    <property type="entry name" value="EGF"/>
</dbReference>
<dbReference type="Proteomes" id="UP000271974">
    <property type="component" value="Unassembled WGS sequence"/>
</dbReference>
<keyword evidence="1 7" id="KW-0245">EGF-like domain</keyword>
<sequence length="1021" mass="111664">SAYSHCNQWGQWTDQVPACELPRCPALASPQNGQLSTSGRLAAGESVRVVCDPGYALTGPDELTCQLNQTYDKPLSSCKDMDECASKNPCGPWKCLNLPGSYACACPDGYTHDDSSLQICVDIDECQVSDPCSHVCKNLNGSFTCGCPPGMSLYHGPSYVTRTGVVLVDRRSCIQTCPEVKLTGVGTVFYDQDALTDGSLLATTISRTLCPPGFHNESSVPALCLDSGRWSHQVNCLESRCEPPEITVPNLRVDYSRLTVHSQTTLTCDQGFTLSGNSKLLCLPRPESGSRGQTEFAWAGSLPNCTRVKCPQPAAPTLGQVTVTSTYFSDQALFRCPCGHRLVGQSLVTCTETGTWSAPTPSCEPLACPHPGMPQCGNISHVTGFPVGSRADFRCSGRGFELNGPASVTCQALHHTQVSELLPRADIKLSLGLNFKGQEVHRVCLGKYQKKLKKGLEVWFSHITECLNSSAQIVSETRPGLLDKQATLELVLTVRFLSGDSLCPCSEALDQRLKRLEINALVNRQSTGPQSCLNLVSVVSSKPQKEAGWLCPLGLRLDAAGFPCQSDKRPVCMDDCFMKLPPTLNATDSAHTVRSIFVNTPTSNSATQMGLTVRKRLEPPYSNNTGSPWDPQSSYFGWRQSYDEKGPTTNAPKNTLPYYDDKRSATFPPCNPFLKYASPQLSTHAPCNPTQSFTEPRTLRDEEWRGVTLRYPTQWTTNPPRVPSPDWTDKQPTTNAPGEEFSARQAPTNSSWNFSEMDYTPLPRDLPETEHKDKPMTEQGGDMFLQRKSSDSLWRESSNGQTQRVQNFPSGAASSPGVRVSNCTGKPRTGGSGDWQNLDGKDNSSDCLTTHPLEKDEVTMIQLPPVPKPNMSSPMFTVDVKDEMSGSFSNISCIDAVHMSINAKVNQLLREFAAQMGRAVCEEIPESTLQLAAGSIRFKGTLAHISVTFTISYKQSARSSVESCGEEFKAYASAQLPKKFGKTKMETPPRDCSFVQYTGREFVFTSSGWTCHRGYALDVSM</sequence>
<dbReference type="STRING" id="188477.A0A433SV58"/>
<keyword evidence="13" id="KW-1185">Reference proteome</keyword>
<dbReference type="FunFam" id="2.10.25.10:FF:000005">
    <property type="entry name" value="Fibrillin 2"/>
    <property type="match status" value="1"/>
</dbReference>
<keyword evidence="4" id="KW-0677">Repeat</keyword>
<dbReference type="SMART" id="SM00181">
    <property type="entry name" value="EGF"/>
    <property type="match status" value="2"/>
</dbReference>
<proteinExistence type="predicted"/>
<dbReference type="InterPro" id="IPR001881">
    <property type="entry name" value="EGF-like_Ca-bd_dom"/>
</dbReference>
<dbReference type="CDD" id="cd00033">
    <property type="entry name" value="CCP"/>
    <property type="match status" value="3"/>
</dbReference>
<feature type="disulfide bond" evidence="7">
    <location>
        <begin position="126"/>
        <end position="136"/>
    </location>
</feature>
<feature type="domain" description="Sushi" evidence="11">
    <location>
        <begin position="22"/>
        <end position="80"/>
    </location>
</feature>
<evidence type="ECO:0008006" key="14">
    <source>
        <dbReference type="Google" id="ProtNLM"/>
    </source>
</evidence>
<dbReference type="OrthoDB" id="430340at2759"/>
<feature type="non-terminal residue" evidence="12">
    <location>
        <position position="1021"/>
    </location>
</feature>
<evidence type="ECO:0000256" key="1">
    <source>
        <dbReference type="ARBA" id="ARBA00022536"/>
    </source>
</evidence>
<gene>
    <name evidence="12" type="ORF">EGW08_019065</name>
</gene>
<evidence type="ECO:0000256" key="4">
    <source>
        <dbReference type="ARBA" id="ARBA00022737"/>
    </source>
</evidence>
<feature type="compositionally biased region" description="Polar residues" evidence="9">
    <location>
        <begin position="795"/>
        <end position="813"/>
    </location>
</feature>
<dbReference type="InterPro" id="IPR000436">
    <property type="entry name" value="Sushi_SCR_CCP_dom"/>
</dbReference>
<evidence type="ECO:0000313" key="13">
    <source>
        <dbReference type="Proteomes" id="UP000271974"/>
    </source>
</evidence>
<evidence type="ECO:0000256" key="6">
    <source>
        <dbReference type="ARBA" id="ARBA00023180"/>
    </source>
</evidence>
<dbReference type="AlphaFoldDB" id="A0A433SV58"/>
<protein>
    <recommendedName>
        <fullName evidence="14">Sushi domain-containing protein</fullName>
    </recommendedName>
</protein>
<feature type="disulfide bond" evidence="8">
    <location>
        <begin position="336"/>
        <end position="363"/>
    </location>
</feature>
<dbReference type="SUPFAM" id="SSF57184">
    <property type="entry name" value="Growth factor receptor domain"/>
    <property type="match status" value="1"/>
</dbReference>
<dbReference type="Pfam" id="PF00084">
    <property type="entry name" value="Sushi"/>
    <property type="match status" value="3"/>
</dbReference>
<reference evidence="12 13" key="1">
    <citation type="submission" date="2019-01" db="EMBL/GenBank/DDBJ databases">
        <title>A draft genome assembly of the solar-powered sea slug Elysia chlorotica.</title>
        <authorList>
            <person name="Cai H."/>
            <person name="Li Q."/>
            <person name="Fang X."/>
            <person name="Li J."/>
            <person name="Curtis N.E."/>
            <person name="Altenburger A."/>
            <person name="Shibata T."/>
            <person name="Feng M."/>
            <person name="Maeda T."/>
            <person name="Schwartz J.A."/>
            <person name="Shigenobu S."/>
            <person name="Lundholm N."/>
            <person name="Nishiyama T."/>
            <person name="Yang H."/>
            <person name="Hasebe M."/>
            <person name="Li S."/>
            <person name="Pierce S.K."/>
            <person name="Wang J."/>
        </authorList>
    </citation>
    <scope>NUCLEOTIDE SEQUENCE [LARGE SCALE GENOMIC DNA]</scope>
    <source>
        <strain evidence="12">EC2010</strain>
        <tissue evidence="12">Whole organism of an adult</tissue>
    </source>
</reference>
<dbReference type="CDD" id="cd00054">
    <property type="entry name" value="EGF_CA"/>
    <property type="match status" value="2"/>
</dbReference>
<dbReference type="Gene3D" id="2.10.25.10">
    <property type="entry name" value="Laminin"/>
    <property type="match status" value="2"/>
</dbReference>
<dbReference type="SMART" id="SM00179">
    <property type="entry name" value="EGF_CA"/>
    <property type="match status" value="2"/>
</dbReference>
<feature type="disulfide bond" evidence="8">
    <location>
        <begin position="51"/>
        <end position="78"/>
    </location>
</feature>
<dbReference type="InterPro" id="IPR000152">
    <property type="entry name" value="EGF-type_Asp/Asn_hydroxyl_site"/>
</dbReference>
<dbReference type="PANTHER" id="PTHR46393">
    <property type="entry name" value="SUSHI DOMAIN-CONTAINING PROTEIN"/>
    <property type="match status" value="1"/>
</dbReference>
<dbReference type="Pfam" id="PF07645">
    <property type="entry name" value="EGF_CA"/>
    <property type="match status" value="2"/>
</dbReference>
<evidence type="ECO:0000259" key="10">
    <source>
        <dbReference type="PROSITE" id="PS50026"/>
    </source>
</evidence>
<dbReference type="PROSITE" id="PS50026">
    <property type="entry name" value="EGF_3"/>
    <property type="match status" value="2"/>
</dbReference>
<keyword evidence="2 8" id="KW-0768">Sushi</keyword>
<evidence type="ECO:0000256" key="7">
    <source>
        <dbReference type="PROSITE-ProRule" id="PRU00076"/>
    </source>
</evidence>
<dbReference type="GO" id="GO:0005509">
    <property type="term" value="F:calcium ion binding"/>
    <property type="evidence" value="ECO:0007669"/>
    <property type="project" value="InterPro"/>
</dbReference>
<dbReference type="SMART" id="SM00032">
    <property type="entry name" value="CCP"/>
    <property type="match status" value="4"/>
</dbReference>
<feature type="domain" description="EGF-like" evidence="10">
    <location>
        <begin position="80"/>
        <end position="116"/>
    </location>
</feature>